<comment type="caution">
    <text evidence="1">The sequence shown here is derived from an EMBL/GenBank/DDBJ whole genome shotgun (WGS) entry which is preliminary data.</text>
</comment>
<sequence length="102" mass="11185">MAANYGISNYTGTTAQNLALVAKLKAGVKPAKLYNPADYLSTAKKVKTARMVYLYRSTDFSSKYRAAKFKKGTLFTIVKAGQKSCKKGATVENEIRILDHGE</sequence>
<evidence type="ECO:0000313" key="2">
    <source>
        <dbReference type="Proteomes" id="UP000319716"/>
    </source>
</evidence>
<evidence type="ECO:0000313" key="1">
    <source>
        <dbReference type="EMBL" id="GAY79088.1"/>
    </source>
</evidence>
<proteinExistence type="predicted"/>
<organism evidence="1 2">
    <name type="scientific">Sporolactobacillus inulinus</name>
    <dbReference type="NCBI Taxonomy" id="2078"/>
    <lineage>
        <taxon>Bacteria</taxon>
        <taxon>Bacillati</taxon>
        <taxon>Bacillota</taxon>
        <taxon>Bacilli</taxon>
        <taxon>Bacillales</taxon>
        <taxon>Sporolactobacillaceae</taxon>
        <taxon>Sporolactobacillus</taxon>
    </lineage>
</organism>
<protein>
    <submittedName>
        <fullName evidence="1">Uncharacterized protein</fullName>
    </submittedName>
</protein>
<dbReference type="EMBL" id="BEXB01000086">
    <property type="protein sequence ID" value="GAY79088.1"/>
    <property type="molecule type" value="Genomic_DNA"/>
</dbReference>
<reference evidence="1 2" key="1">
    <citation type="submission" date="2017-11" db="EMBL/GenBank/DDBJ databases">
        <title>Draft Genome Sequence of Sporolactobacillus inulinus NBRC 111894 Isolated from Koso, a Japanese Sugar-Vegetable Fermented Beverage.</title>
        <authorList>
            <person name="Chiou T.Y."/>
            <person name="Oshima K."/>
            <person name="Suda W."/>
            <person name="Hattori M."/>
            <person name="Takahashi T."/>
        </authorList>
    </citation>
    <scope>NUCLEOTIDE SEQUENCE [LARGE SCALE GENOMIC DNA]</scope>
    <source>
        <strain evidence="1 2">NBRC111894</strain>
    </source>
</reference>
<accession>A0A4Y1ZKJ3</accession>
<gene>
    <name evidence="1" type="ORF">NBRC111894_4642</name>
</gene>
<name>A0A4Y1ZKJ3_9BACL</name>
<dbReference type="AlphaFoldDB" id="A0A4Y1ZKJ3"/>
<dbReference type="Proteomes" id="UP000319716">
    <property type="component" value="Unassembled WGS sequence"/>
</dbReference>